<feature type="transmembrane region" description="Helical" evidence="2">
    <location>
        <begin position="115"/>
        <end position="134"/>
    </location>
</feature>
<gene>
    <name evidence="4" type="ORF">SCL_2715</name>
</gene>
<dbReference type="Proteomes" id="UP000243180">
    <property type="component" value="Chromosome"/>
</dbReference>
<feature type="compositionally biased region" description="Basic residues" evidence="1">
    <location>
        <begin position="67"/>
        <end position="79"/>
    </location>
</feature>
<dbReference type="InParanoid" id="A0A1B4XJL6"/>
<reference evidence="4 5" key="1">
    <citation type="submission" date="2015-05" db="EMBL/GenBank/DDBJ databases">
        <title>Complete genome sequence of a sulfur-oxidizing gammaproteobacterium strain HA5.</title>
        <authorList>
            <person name="Miura A."/>
            <person name="Kojima H."/>
            <person name="Fukui M."/>
        </authorList>
    </citation>
    <scope>NUCLEOTIDE SEQUENCE [LARGE SCALE GENOMIC DNA]</scope>
    <source>
        <strain evidence="4 5">HA5</strain>
    </source>
</reference>
<evidence type="ECO:0000256" key="2">
    <source>
        <dbReference type="SAM" id="Phobius"/>
    </source>
</evidence>
<evidence type="ECO:0000313" key="4">
    <source>
        <dbReference type="EMBL" id="BAV34992.1"/>
    </source>
</evidence>
<dbReference type="InterPro" id="IPR011723">
    <property type="entry name" value="Znf/thioredoxin_put"/>
</dbReference>
<feature type="region of interest" description="Disordered" evidence="1">
    <location>
        <begin position="60"/>
        <end position="79"/>
    </location>
</feature>
<keyword evidence="2" id="KW-1133">Transmembrane helix</keyword>
<protein>
    <recommendedName>
        <fullName evidence="3">Zinc finger/thioredoxin putative domain-containing protein</fullName>
    </recommendedName>
</protein>
<evidence type="ECO:0000256" key="1">
    <source>
        <dbReference type="SAM" id="MobiDB-lite"/>
    </source>
</evidence>
<sequence length="266" mass="29736">MYTQCPACLTTFKVTPAQIEARGGMVRCGICSAIFHAEQRLLQVQPETQPARTVEEIAAAKNDKRRPAVKTRRRANRRRSDKLHAIDEKLAHEAGIPVITKQPLFAHPRTRIRSVFWGLGSFALALLLAGQFVYSYRNELATIPEWRPWLVDICLYAGCELRPLRDVGRIELLQTSIAPHPQYENALRIRATLVNRAAYRQAYPAMEVSLTSSTGDVIARRIFSPIHYSEAPLEGALTPNIVATALLDVTNPEGKAVGYEIRLVTP</sequence>
<evidence type="ECO:0000313" key="5">
    <source>
        <dbReference type="Proteomes" id="UP000243180"/>
    </source>
</evidence>
<dbReference type="NCBIfam" id="TIGR02098">
    <property type="entry name" value="MJ0042_CXXC"/>
    <property type="match status" value="1"/>
</dbReference>
<dbReference type="EMBL" id="AP014879">
    <property type="protein sequence ID" value="BAV34992.1"/>
    <property type="molecule type" value="Genomic_DNA"/>
</dbReference>
<keyword evidence="5" id="KW-1185">Reference proteome</keyword>
<keyword evidence="2" id="KW-0812">Transmembrane</keyword>
<accession>A0A1B4XJL6</accession>
<dbReference type="Pfam" id="PF13719">
    <property type="entry name" value="Zn_ribbon_5"/>
    <property type="match status" value="1"/>
</dbReference>
<dbReference type="RefSeq" id="WP_096361994.1">
    <property type="nucleotide sequence ID" value="NZ_AP014879.1"/>
</dbReference>
<proteinExistence type="predicted"/>
<evidence type="ECO:0000259" key="3">
    <source>
        <dbReference type="Pfam" id="PF13719"/>
    </source>
</evidence>
<dbReference type="Pfam" id="PF11906">
    <property type="entry name" value="DUF3426"/>
    <property type="match status" value="1"/>
</dbReference>
<dbReference type="InterPro" id="IPR021834">
    <property type="entry name" value="DUF3426"/>
</dbReference>
<keyword evidence="2" id="KW-0472">Membrane</keyword>
<feature type="domain" description="Zinc finger/thioredoxin putative" evidence="3">
    <location>
        <begin position="1"/>
        <end position="37"/>
    </location>
</feature>
<dbReference type="AlphaFoldDB" id="A0A1B4XJL6"/>
<name>A0A1B4XJL6_9GAMM</name>
<dbReference type="OrthoDB" id="6717714at2"/>
<dbReference type="KEGG" id="slim:SCL_2715"/>
<organism evidence="4 5">
    <name type="scientific">Sulfuricaulis limicola</name>
    <dbReference type="NCBI Taxonomy" id="1620215"/>
    <lineage>
        <taxon>Bacteria</taxon>
        <taxon>Pseudomonadati</taxon>
        <taxon>Pseudomonadota</taxon>
        <taxon>Gammaproteobacteria</taxon>
        <taxon>Acidiferrobacterales</taxon>
        <taxon>Acidiferrobacteraceae</taxon>
        <taxon>Sulfuricaulis</taxon>
    </lineage>
</organism>